<evidence type="ECO:0000256" key="5">
    <source>
        <dbReference type="ARBA" id="ARBA00023136"/>
    </source>
</evidence>
<gene>
    <name evidence="8" type="ORF">H7B67_21520</name>
</gene>
<feature type="region of interest" description="Disordered" evidence="6">
    <location>
        <begin position="113"/>
        <end position="162"/>
    </location>
</feature>
<keyword evidence="9" id="KW-1185">Reference proteome</keyword>
<proteinExistence type="predicted"/>
<evidence type="ECO:0000256" key="7">
    <source>
        <dbReference type="SAM" id="Phobius"/>
    </source>
</evidence>
<sequence>MDMLRILLVLALIVGLIIFVLRFIGKRNRGWWMNRSLRSLGGVAVGTNKSLQIVEWNGRIYVLGVGEDVNLLEVITDSDTVAALLAEHDAASANSEASIPAWLKRFGNRGNPNVSPSEDLSSGSEGGSFEQTLEARMRELSERRQRVDQLLNKDRSGDRTDD</sequence>
<keyword evidence="8" id="KW-0966">Cell projection</keyword>
<keyword evidence="5 7" id="KW-0472">Membrane</keyword>
<protein>
    <submittedName>
        <fullName evidence="8">Flagellar biosynthetic protein FliO</fullName>
    </submittedName>
</protein>
<dbReference type="RefSeq" id="WP_185121919.1">
    <property type="nucleotide sequence ID" value="NZ_JACJVQ010000019.1"/>
</dbReference>
<dbReference type="GO" id="GO:0016020">
    <property type="term" value="C:membrane"/>
    <property type="evidence" value="ECO:0007669"/>
    <property type="project" value="InterPro"/>
</dbReference>
<dbReference type="InterPro" id="IPR022781">
    <property type="entry name" value="Flagellar_biosynth_FliO"/>
</dbReference>
<comment type="caution">
    <text evidence="8">The sequence shown here is derived from an EMBL/GenBank/DDBJ whole genome shotgun (WGS) entry which is preliminary data.</text>
</comment>
<evidence type="ECO:0000313" key="8">
    <source>
        <dbReference type="EMBL" id="MBB6636713.1"/>
    </source>
</evidence>
<evidence type="ECO:0000256" key="2">
    <source>
        <dbReference type="ARBA" id="ARBA00022475"/>
    </source>
</evidence>
<dbReference type="AlphaFoldDB" id="A0A841SWS7"/>
<comment type="subcellular location">
    <subcellularLocation>
        <location evidence="1">Cell membrane</location>
    </subcellularLocation>
</comment>
<reference evidence="8 9" key="1">
    <citation type="submission" date="2020-08" db="EMBL/GenBank/DDBJ databases">
        <title>Cohnella phylogeny.</title>
        <authorList>
            <person name="Dunlap C."/>
        </authorList>
    </citation>
    <scope>NUCLEOTIDE SEQUENCE [LARGE SCALE GENOMIC DNA]</scope>
    <source>
        <strain evidence="8 9">DSM 25241</strain>
    </source>
</reference>
<dbReference type="Proteomes" id="UP000535838">
    <property type="component" value="Unassembled WGS sequence"/>
</dbReference>
<evidence type="ECO:0000256" key="1">
    <source>
        <dbReference type="ARBA" id="ARBA00004236"/>
    </source>
</evidence>
<feature type="compositionally biased region" description="Low complexity" evidence="6">
    <location>
        <begin position="115"/>
        <end position="130"/>
    </location>
</feature>
<keyword evidence="8" id="KW-0282">Flagellum</keyword>
<evidence type="ECO:0000256" key="3">
    <source>
        <dbReference type="ARBA" id="ARBA00022692"/>
    </source>
</evidence>
<evidence type="ECO:0000256" key="4">
    <source>
        <dbReference type="ARBA" id="ARBA00022989"/>
    </source>
</evidence>
<keyword evidence="8" id="KW-0969">Cilium</keyword>
<keyword evidence="4 7" id="KW-1133">Transmembrane helix</keyword>
<dbReference type="GO" id="GO:0044781">
    <property type="term" value="P:bacterial-type flagellum organization"/>
    <property type="evidence" value="ECO:0007669"/>
    <property type="project" value="InterPro"/>
</dbReference>
<keyword evidence="3 7" id="KW-0812">Transmembrane</keyword>
<dbReference type="EMBL" id="JACJVQ010000019">
    <property type="protein sequence ID" value="MBB6636713.1"/>
    <property type="molecule type" value="Genomic_DNA"/>
</dbReference>
<evidence type="ECO:0000256" key="6">
    <source>
        <dbReference type="SAM" id="MobiDB-lite"/>
    </source>
</evidence>
<evidence type="ECO:0000313" key="9">
    <source>
        <dbReference type="Proteomes" id="UP000535838"/>
    </source>
</evidence>
<dbReference type="Pfam" id="PF04347">
    <property type="entry name" value="FliO"/>
    <property type="match status" value="1"/>
</dbReference>
<feature type="transmembrane region" description="Helical" evidence="7">
    <location>
        <begin position="6"/>
        <end position="25"/>
    </location>
</feature>
<name>A0A841SWS7_9BACL</name>
<accession>A0A841SWS7</accession>
<organism evidence="8 9">
    <name type="scientific">Cohnella thailandensis</name>
    <dbReference type="NCBI Taxonomy" id="557557"/>
    <lineage>
        <taxon>Bacteria</taxon>
        <taxon>Bacillati</taxon>
        <taxon>Bacillota</taxon>
        <taxon>Bacilli</taxon>
        <taxon>Bacillales</taxon>
        <taxon>Paenibacillaceae</taxon>
        <taxon>Cohnella</taxon>
    </lineage>
</organism>
<keyword evidence="2" id="KW-1003">Cell membrane</keyword>
<feature type="compositionally biased region" description="Basic and acidic residues" evidence="6">
    <location>
        <begin position="133"/>
        <end position="162"/>
    </location>
</feature>